<evidence type="ECO:0000313" key="1">
    <source>
        <dbReference type="EMBL" id="KAK8890130.1"/>
    </source>
</evidence>
<comment type="caution">
    <text evidence="1">The sequence shown here is derived from an EMBL/GenBank/DDBJ whole genome shotgun (WGS) entry which is preliminary data.</text>
</comment>
<name>A0ABR2KG88_9EUKA</name>
<dbReference type="Proteomes" id="UP001470230">
    <property type="component" value="Unassembled WGS sequence"/>
</dbReference>
<dbReference type="EMBL" id="JAPFFF010000005">
    <property type="protein sequence ID" value="KAK8890130.1"/>
    <property type="molecule type" value="Genomic_DNA"/>
</dbReference>
<sequence>MTINNNSSDDEKAGLCPSEVFYSSNYFVESENEIMKSKKFFQLVEQLNLTTFSDDSNLIKIRDMINDINLTNSQWKKITLLLINWFILNKNSSSGSEPSVVKEKHKTPGMTLCANDINDSQYRKRNVKHKNLRRQKRIDDIDLDLNLIDDNYLEGTNQKGGALWDTGEEQLVPFEIGMKILEGKIDSNDQDIGEETKQKIKKIEDDACKMAAKRMNRSPEYQRLFHEKEHWKYLAKTRLIELENEIDFRYELVFGDNKKKFL</sequence>
<keyword evidence="2" id="KW-1185">Reference proteome</keyword>
<evidence type="ECO:0000313" key="2">
    <source>
        <dbReference type="Proteomes" id="UP001470230"/>
    </source>
</evidence>
<organism evidence="1 2">
    <name type="scientific">Tritrichomonas musculus</name>
    <dbReference type="NCBI Taxonomy" id="1915356"/>
    <lineage>
        <taxon>Eukaryota</taxon>
        <taxon>Metamonada</taxon>
        <taxon>Parabasalia</taxon>
        <taxon>Tritrichomonadida</taxon>
        <taxon>Tritrichomonadidae</taxon>
        <taxon>Tritrichomonas</taxon>
    </lineage>
</organism>
<protein>
    <submittedName>
        <fullName evidence="1">Uncharacterized protein</fullName>
    </submittedName>
</protein>
<accession>A0ABR2KG88</accession>
<reference evidence="1 2" key="1">
    <citation type="submission" date="2024-04" db="EMBL/GenBank/DDBJ databases">
        <title>Tritrichomonas musculus Genome.</title>
        <authorList>
            <person name="Alves-Ferreira E."/>
            <person name="Grigg M."/>
            <person name="Lorenzi H."/>
            <person name="Galac M."/>
        </authorList>
    </citation>
    <scope>NUCLEOTIDE SEQUENCE [LARGE SCALE GENOMIC DNA]</scope>
    <source>
        <strain evidence="1 2">EAF2021</strain>
    </source>
</reference>
<gene>
    <name evidence="1" type="ORF">M9Y10_034890</name>
</gene>
<proteinExistence type="predicted"/>